<reference evidence="1" key="1">
    <citation type="submission" date="2020-08" db="EMBL/GenBank/DDBJ databases">
        <title>Genomic Encyclopedia of Type Strains, Phase III (KMG-III): the genomes of soil and plant-associated and newly described type strains.</title>
        <authorList>
            <person name="Whitman W."/>
        </authorList>
    </citation>
    <scope>NUCLEOTIDE SEQUENCE [LARGE SCALE GENOMIC DNA]</scope>
    <source>
        <strain evidence="1">CECT 8628</strain>
    </source>
</reference>
<sequence>MNWVIRKLNKLKYHTNLIELFKPICEEINNHNWIISDFEFNGCDNFHELPINYEEEYFILKPEQFKRVIDSGMQMIWGVILAVPLDVKIEISNELVPFIESNPFIFEDGHIQYQEAVMEIDCFDSSYTIVKFKDEVLSNKFTGYFDEAVALDKFRSKHTKNE</sequence>
<dbReference type="RefSeq" id="WP_096355074.1">
    <property type="nucleotide sequence ID" value="NZ_AP017313.1"/>
</dbReference>
<dbReference type="EMBL" id="JACHWX010000003">
    <property type="protein sequence ID" value="MBB3055045.1"/>
    <property type="molecule type" value="Genomic_DNA"/>
</dbReference>
<proteinExistence type="predicted"/>
<dbReference type="Proteomes" id="UP000539265">
    <property type="component" value="Unassembled WGS sequence"/>
</dbReference>
<accession>A0A839SAH4</accession>
<dbReference type="OrthoDB" id="797474at2"/>
<evidence type="ECO:0000313" key="1">
    <source>
        <dbReference type="EMBL" id="MBB3055045.1"/>
    </source>
</evidence>
<keyword evidence="2" id="KW-1185">Reference proteome</keyword>
<evidence type="ECO:0000313" key="2">
    <source>
        <dbReference type="Proteomes" id="UP000539265"/>
    </source>
</evidence>
<protein>
    <submittedName>
        <fullName evidence="1">Uncharacterized protein</fullName>
    </submittedName>
</protein>
<comment type="caution">
    <text evidence="1">The sequence shown here is derived from an EMBL/GenBank/DDBJ whole genome shotgun (WGS) entry which is preliminary data.</text>
</comment>
<dbReference type="AlphaFoldDB" id="A0A839SAH4"/>
<gene>
    <name evidence="1" type="ORF">FHS11_001462</name>
</gene>
<organism evidence="1 2">
    <name type="scientific">Mucilaginibacter gotjawali</name>
    <dbReference type="NCBI Taxonomy" id="1550579"/>
    <lineage>
        <taxon>Bacteria</taxon>
        <taxon>Pseudomonadati</taxon>
        <taxon>Bacteroidota</taxon>
        <taxon>Sphingobacteriia</taxon>
        <taxon>Sphingobacteriales</taxon>
        <taxon>Sphingobacteriaceae</taxon>
        <taxon>Mucilaginibacter</taxon>
    </lineage>
</organism>
<name>A0A839SAH4_9SPHI</name>